<dbReference type="EMBL" id="CASHTH010004029">
    <property type="protein sequence ID" value="CAI8052663.1"/>
    <property type="molecule type" value="Genomic_DNA"/>
</dbReference>
<proteinExistence type="predicted"/>
<evidence type="ECO:0000313" key="3">
    <source>
        <dbReference type="Proteomes" id="UP001174909"/>
    </source>
</evidence>
<keyword evidence="3" id="KW-1185">Reference proteome</keyword>
<organism evidence="2 3">
    <name type="scientific">Geodia barretti</name>
    <name type="common">Barrett's horny sponge</name>
    <dbReference type="NCBI Taxonomy" id="519541"/>
    <lineage>
        <taxon>Eukaryota</taxon>
        <taxon>Metazoa</taxon>
        <taxon>Porifera</taxon>
        <taxon>Demospongiae</taxon>
        <taxon>Heteroscleromorpha</taxon>
        <taxon>Tetractinellida</taxon>
        <taxon>Astrophorina</taxon>
        <taxon>Geodiidae</taxon>
        <taxon>Geodia</taxon>
    </lineage>
</organism>
<dbReference type="Proteomes" id="UP001174909">
    <property type="component" value="Unassembled WGS sequence"/>
</dbReference>
<name>A0AA35TQM7_GEOBA</name>
<feature type="transmembrane region" description="Helical" evidence="1">
    <location>
        <begin position="25"/>
        <end position="53"/>
    </location>
</feature>
<dbReference type="AlphaFoldDB" id="A0AA35TQM7"/>
<protein>
    <submittedName>
        <fullName evidence="2">Uncharacterized protein</fullName>
    </submittedName>
</protein>
<comment type="caution">
    <text evidence="2">The sequence shown here is derived from an EMBL/GenBank/DDBJ whole genome shotgun (WGS) entry which is preliminary data.</text>
</comment>
<sequence>MFSRATPTLFEPTPTPNLRSTDDGWLSTMAITIGVIVATLIIVSLSVICLLCLKGYTKIFFHNAGTILNVLS</sequence>
<evidence type="ECO:0000313" key="2">
    <source>
        <dbReference type="EMBL" id="CAI8052663.1"/>
    </source>
</evidence>
<keyword evidence="1" id="KW-0812">Transmembrane</keyword>
<evidence type="ECO:0000256" key="1">
    <source>
        <dbReference type="SAM" id="Phobius"/>
    </source>
</evidence>
<keyword evidence="1" id="KW-0472">Membrane</keyword>
<gene>
    <name evidence="2" type="ORF">GBAR_LOCUS28796</name>
</gene>
<keyword evidence="1" id="KW-1133">Transmembrane helix</keyword>
<feature type="non-terminal residue" evidence="2">
    <location>
        <position position="1"/>
    </location>
</feature>
<reference evidence="2" key="1">
    <citation type="submission" date="2023-03" db="EMBL/GenBank/DDBJ databases">
        <authorList>
            <person name="Steffen K."/>
            <person name="Cardenas P."/>
        </authorList>
    </citation>
    <scope>NUCLEOTIDE SEQUENCE</scope>
</reference>
<accession>A0AA35TQM7</accession>